<name>A0A645AXD4_9ZZZZ</name>
<organism evidence="1">
    <name type="scientific">bioreactor metagenome</name>
    <dbReference type="NCBI Taxonomy" id="1076179"/>
    <lineage>
        <taxon>unclassified sequences</taxon>
        <taxon>metagenomes</taxon>
        <taxon>ecological metagenomes</taxon>
    </lineage>
</organism>
<gene>
    <name evidence="1" type="ORF">SDC9_104653</name>
</gene>
<proteinExistence type="predicted"/>
<protein>
    <submittedName>
        <fullName evidence="1">Uncharacterized protein</fullName>
    </submittedName>
</protein>
<evidence type="ECO:0000313" key="1">
    <source>
        <dbReference type="EMBL" id="MPM57830.1"/>
    </source>
</evidence>
<dbReference type="AlphaFoldDB" id="A0A645AXD4"/>
<comment type="caution">
    <text evidence="1">The sequence shown here is derived from an EMBL/GenBank/DDBJ whole genome shotgun (WGS) entry which is preliminary data.</text>
</comment>
<accession>A0A645AXD4</accession>
<sequence length="133" mass="15232">MKSKLFLLTLFLIGSVSFVEAQYVNEVAISDIDADYVMIWSDSGPILTSKITVRVDYGQGGRTPQITDERRRPMSFNGMLAVLNLMSRNGFELFEIMRSEKDNREFFLLRRKNSFSGNGSRDAVDYDTNVRSR</sequence>
<dbReference type="EMBL" id="VSSQ01016464">
    <property type="protein sequence ID" value="MPM57830.1"/>
    <property type="molecule type" value="Genomic_DNA"/>
</dbReference>
<reference evidence="1" key="1">
    <citation type="submission" date="2019-08" db="EMBL/GenBank/DDBJ databases">
        <authorList>
            <person name="Kucharzyk K."/>
            <person name="Murdoch R.W."/>
            <person name="Higgins S."/>
            <person name="Loffler F."/>
        </authorList>
    </citation>
    <scope>NUCLEOTIDE SEQUENCE</scope>
</reference>